<keyword evidence="2" id="KW-1185">Reference proteome</keyword>
<protein>
    <submittedName>
        <fullName evidence="1">Uncharacterized protein</fullName>
    </submittedName>
</protein>
<sequence length="117" mass="12762">MCKETIWKCPECLYTRHDSWTTCVFGQRAAASATARGVGAPGPFACPNYFRGHEWCAETKVLDACPNARYHRDFASPDPATATATSPTIIDEEKAEYNADGTQHKSPETVKPQAPVG</sequence>
<name>A0ACC0UYG9_9HYPO</name>
<gene>
    <name evidence="1" type="ORF">N3K66_005612</name>
</gene>
<proteinExistence type="predicted"/>
<evidence type="ECO:0000313" key="1">
    <source>
        <dbReference type="EMBL" id="KAI9899151.1"/>
    </source>
</evidence>
<comment type="caution">
    <text evidence="1">The sequence shown here is derived from an EMBL/GenBank/DDBJ whole genome shotgun (WGS) entry which is preliminary data.</text>
</comment>
<dbReference type="EMBL" id="CM047944">
    <property type="protein sequence ID" value="KAI9899151.1"/>
    <property type="molecule type" value="Genomic_DNA"/>
</dbReference>
<accession>A0ACC0UYG9</accession>
<organism evidence="1 2">
    <name type="scientific">Trichothecium roseum</name>
    <dbReference type="NCBI Taxonomy" id="47278"/>
    <lineage>
        <taxon>Eukaryota</taxon>
        <taxon>Fungi</taxon>
        <taxon>Dikarya</taxon>
        <taxon>Ascomycota</taxon>
        <taxon>Pezizomycotina</taxon>
        <taxon>Sordariomycetes</taxon>
        <taxon>Hypocreomycetidae</taxon>
        <taxon>Hypocreales</taxon>
        <taxon>Hypocreales incertae sedis</taxon>
        <taxon>Trichothecium</taxon>
    </lineage>
</organism>
<dbReference type="Proteomes" id="UP001163324">
    <property type="component" value="Chromosome 5"/>
</dbReference>
<evidence type="ECO:0000313" key="2">
    <source>
        <dbReference type="Proteomes" id="UP001163324"/>
    </source>
</evidence>
<reference evidence="1" key="1">
    <citation type="submission" date="2022-10" db="EMBL/GenBank/DDBJ databases">
        <title>Complete Genome of Trichothecium roseum strain YXFP-22015, a Plant Pathogen Isolated from Citrus.</title>
        <authorList>
            <person name="Wang Y."/>
            <person name="Zhu L."/>
        </authorList>
    </citation>
    <scope>NUCLEOTIDE SEQUENCE</scope>
    <source>
        <strain evidence="1">YXFP-22015</strain>
    </source>
</reference>